<reference evidence="2 3" key="1">
    <citation type="journal article" date="2023" name="IScience">
        <title>Expanded male sex-determining region conserved during the evolution of homothallism in the green alga Volvox.</title>
        <authorList>
            <person name="Yamamoto K."/>
            <person name="Matsuzaki R."/>
            <person name="Mahakham W."/>
            <person name="Heman W."/>
            <person name="Sekimoto H."/>
            <person name="Kawachi M."/>
            <person name="Minakuchi Y."/>
            <person name="Toyoda A."/>
            <person name="Nozaki H."/>
        </authorList>
    </citation>
    <scope>NUCLEOTIDE SEQUENCE [LARGE SCALE GENOMIC DNA]</scope>
    <source>
        <strain evidence="2 3">NIES-4468</strain>
    </source>
</reference>
<comment type="caution">
    <text evidence="2">The sequence shown here is derived from an EMBL/GenBank/DDBJ whole genome shotgun (WGS) entry which is preliminary data.</text>
</comment>
<dbReference type="PANTHER" id="PTHR15048:SF0">
    <property type="entry name" value="STARCH-BINDING DOMAIN-CONTAINING PROTEIN 1"/>
    <property type="match status" value="1"/>
</dbReference>
<evidence type="ECO:0000259" key="1">
    <source>
        <dbReference type="PROSITE" id="PS51166"/>
    </source>
</evidence>
<dbReference type="PROSITE" id="PS51166">
    <property type="entry name" value="CBM20"/>
    <property type="match status" value="1"/>
</dbReference>
<keyword evidence="3" id="KW-1185">Reference proteome</keyword>
<dbReference type="InterPro" id="IPR013784">
    <property type="entry name" value="Carb-bd-like_fold"/>
</dbReference>
<evidence type="ECO:0000313" key="3">
    <source>
        <dbReference type="Proteomes" id="UP001165090"/>
    </source>
</evidence>
<dbReference type="Proteomes" id="UP001165090">
    <property type="component" value="Unassembled WGS sequence"/>
</dbReference>
<dbReference type="EMBL" id="BSDZ01000101">
    <property type="protein sequence ID" value="GLI71024.1"/>
    <property type="molecule type" value="Genomic_DNA"/>
</dbReference>
<organism evidence="2 3">
    <name type="scientific">Volvox africanus</name>
    <dbReference type="NCBI Taxonomy" id="51714"/>
    <lineage>
        <taxon>Eukaryota</taxon>
        <taxon>Viridiplantae</taxon>
        <taxon>Chlorophyta</taxon>
        <taxon>core chlorophytes</taxon>
        <taxon>Chlorophyceae</taxon>
        <taxon>CS clade</taxon>
        <taxon>Chlamydomonadales</taxon>
        <taxon>Volvocaceae</taxon>
        <taxon>Volvox</taxon>
    </lineage>
</organism>
<dbReference type="SUPFAM" id="SSF49452">
    <property type="entry name" value="Starch-binding domain-like"/>
    <property type="match status" value="1"/>
</dbReference>
<accession>A0ABQ5SML2</accession>
<dbReference type="Gene3D" id="2.60.40.10">
    <property type="entry name" value="Immunoglobulins"/>
    <property type="match status" value="1"/>
</dbReference>
<feature type="domain" description="CBM20" evidence="1">
    <location>
        <begin position="34"/>
        <end position="175"/>
    </location>
</feature>
<sequence>MMKIHRVEPVRRLTERLKSRTLQRSTVKVCASTKDGPPTVRVQFSVHYRAHRHQIICIGGSQLPLGWSFLSIAKMPMSWNPGDKWICEVEFPAGQRLEYKYVVLEEQEWTNLADKYAQGYVEVPYRTAADPGRPPDPREIVAMAIVAWQPGPNRVLHVPSEEELKRLGASLTTQQRERNHNTTETLYVSEDGQPTLIRDDVWGWP</sequence>
<evidence type="ECO:0000313" key="2">
    <source>
        <dbReference type="EMBL" id="GLI71024.1"/>
    </source>
</evidence>
<dbReference type="InterPro" id="IPR002044">
    <property type="entry name" value="CBM20"/>
</dbReference>
<dbReference type="Pfam" id="PF00686">
    <property type="entry name" value="CBM_20"/>
    <property type="match status" value="1"/>
</dbReference>
<gene>
    <name evidence="2" type="ORF">VaNZ11_016141</name>
</gene>
<dbReference type="PANTHER" id="PTHR15048">
    <property type="entry name" value="STARCH-BINDING DOMAIN-CONTAINING PROTEIN 1"/>
    <property type="match status" value="1"/>
</dbReference>
<dbReference type="InterPro" id="IPR013783">
    <property type="entry name" value="Ig-like_fold"/>
</dbReference>
<name>A0ABQ5SML2_9CHLO</name>
<protein>
    <recommendedName>
        <fullName evidence="1">CBM20 domain-containing protein</fullName>
    </recommendedName>
</protein>
<proteinExistence type="predicted"/>